<feature type="compositionally biased region" description="Polar residues" evidence="2">
    <location>
        <begin position="1"/>
        <end position="17"/>
    </location>
</feature>
<dbReference type="VEuPathDB" id="TriTrypDB:Lsey_0810_0010"/>
<dbReference type="Gene3D" id="1.10.238.10">
    <property type="entry name" value="EF-hand"/>
    <property type="match status" value="2"/>
</dbReference>
<dbReference type="InterPro" id="IPR011992">
    <property type="entry name" value="EF-hand-dom_pair"/>
</dbReference>
<dbReference type="PANTHER" id="PTHR23048:SF0">
    <property type="entry name" value="CALMODULIN LIKE 3"/>
    <property type="match status" value="1"/>
</dbReference>
<dbReference type="Proteomes" id="UP000038009">
    <property type="component" value="Unassembled WGS sequence"/>
</dbReference>
<feature type="region of interest" description="Disordered" evidence="2">
    <location>
        <begin position="1"/>
        <end position="21"/>
    </location>
</feature>
<organism evidence="4 5">
    <name type="scientific">Leptomonas seymouri</name>
    <dbReference type="NCBI Taxonomy" id="5684"/>
    <lineage>
        <taxon>Eukaryota</taxon>
        <taxon>Discoba</taxon>
        <taxon>Euglenozoa</taxon>
        <taxon>Kinetoplastea</taxon>
        <taxon>Metakinetoplastina</taxon>
        <taxon>Trypanosomatida</taxon>
        <taxon>Trypanosomatidae</taxon>
        <taxon>Leishmaniinae</taxon>
        <taxon>Leptomonas</taxon>
    </lineage>
</organism>
<keyword evidence="5" id="KW-1185">Reference proteome</keyword>
<evidence type="ECO:0000259" key="3">
    <source>
        <dbReference type="PROSITE" id="PS50222"/>
    </source>
</evidence>
<dbReference type="AlphaFoldDB" id="A0A0N0P2H6"/>
<feature type="domain" description="EF-hand" evidence="3">
    <location>
        <begin position="113"/>
        <end position="148"/>
    </location>
</feature>
<dbReference type="InterPro" id="IPR002048">
    <property type="entry name" value="EF_hand_dom"/>
</dbReference>
<keyword evidence="1" id="KW-0677">Repeat</keyword>
<sequence>MNSSNKPLSASAAQTSSSKRHAGIAGFSSPIYRGELNHGAAAELQEGYRILTNGQKVSIISDTDLYKVVQTSGLRVTEEEVNDLLRVVHQDDRTRGLEFAEFMLLMTKEVDDNMMEEMRSAFRSIDKNNSGTMTKKQFTELFVSVGEHSSAEELDELMMLAEVSEDSEIVDYNKLITELAIRLNKM</sequence>
<accession>A0A0N0P2H6</accession>
<evidence type="ECO:0000256" key="2">
    <source>
        <dbReference type="SAM" id="MobiDB-lite"/>
    </source>
</evidence>
<evidence type="ECO:0000313" key="4">
    <source>
        <dbReference type="EMBL" id="KPI82527.1"/>
    </source>
</evidence>
<dbReference type="EMBL" id="LJSK01000808">
    <property type="protein sequence ID" value="KPI82527.1"/>
    <property type="molecule type" value="Genomic_DNA"/>
</dbReference>
<dbReference type="FunFam" id="1.10.238.10:FF:000003">
    <property type="entry name" value="Calmodulin A"/>
    <property type="match status" value="1"/>
</dbReference>
<protein>
    <submittedName>
        <fullName evidence="4">Putative ef-hand protein 5</fullName>
    </submittedName>
</protein>
<proteinExistence type="predicted"/>
<evidence type="ECO:0000256" key="1">
    <source>
        <dbReference type="ARBA" id="ARBA00022737"/>
    </source>
</evidence>
<dbReference type="SUPFAM" id="SSF47473">
    <property type="entry name" value="EF-hand"/>
    <property type="match status" value="1"/>
</dbReference>
<reference evidence="4 5" key="1">
    <citation type="journal article" date="2015" name="PLoS Pathog.">
        <title>Leptomonas seymouri: Adaptations to the Dixenous Life Cycle Analyzed by Genome Sequencing, Transcriptome Profiling and Co-infection with Leishmania donovani.</title>
        <authorList>
            <person name="Kraeva N."/>
            <person name="Butenko A."/>
            <person name="Hlavacova J."/>
            <person name="Kostygov A."/>
            <person name="Myskova J."/>
            <person name="Grybchuk D."/>
            <person name="Lestinova T."/>
            <person name="Votypka J."/>
            <person name="Volf P."/>
            <person name="Opperdoes F."/>
            <person name="Flegontov P."/>
            <person name="Lukes J."/>
            <person name="Yurchenko V."/>
        </authorList>
    </citation>
    <scope>NUCLEOTIDE SEQUENCE [LARGE SCALE GENOMIC DNA]</scope>
    <source>
        <strain evidence="4 5">ATCC 30220</strain>
    </source>
</reference>
<dbReference type="OrthoDB" id="26525at2759"/>
<comment type="caution">
    <text evidence="4">The sequence shown here is derived from an EMBL/GenBank/DDBJ whole genome shotgun (WGS) entry which is preliminary data.</text>
</comment>
<dbReference type="GO" id="GO:0005509">
    <property type="term" value="F:calcium ion binding"/>
    <property type="evidence" value="ECO:0007669"/>
    <property type="project" value="InterPro"/>
</dbReference>
<dbReference type="InterPro" id="IPR050230">
    <property type="entry name" value="CALM/Myosin/TropC-like"/>
</dbReference>
<evidence type="ECO:0000313" key="5">
    <source>
        <dbReference type="Proteomes" id="UP000038009"/>
    </source>
</evidence>
<dbReference type="GO" id="GO:0016460">
    <property type="term" value="C:myosin II complex"/>
    <property type="evidence" value="ECO:0007669"/>
    <property type="project" value="TreeGrafter"/>
</dbReference>
<dbReference type="OMA" id="EFSEFMM"/>
<dbReference type="PANTHER" id="PTHR23048">
    <property type="entry name" value="MYOSIN LIGHT CHAIN 1, 3"/>
    <property type="match status" value="1"/>
</dbReference>
<dbReference type="PROSITE" id="PS50222">
    <property type="entry name" value="EF_HAND_2"/>
    <property type="match status" value="1"/>
</dbReference>
<gene>
    <name evidence="4" type="ORF">ABL78_8463</name>
</gene>
<name>A0A0N0P2H6_LEPSE</name>
<dbReference type="Pfam" id="PF13405">
    <property type="entry name" value="EF-hand_6"/>
    <property type="match status" value="1"/>
</dbReference>